<feature type="compositionally biased region" description="Polar residues" evidence="2">
    <location>
        <begin position="405"/>
        <end position="414"/>
    </location>
</feature>
<dbReference type="InterPro" id="IPR036265">
    <property type="entry name" value="HIT-like_sf"/>
</dbReference>
<accession>A0AAW0Z1T9</accession>
<dbReference type="PANTHER" id="PTHR12072:SF5">
    <property type="entry name" value="CWF19-LIKE PROTEIN 2"/>
    <property type="match status" value="1"/>
</dbReference>
<gene>
    <name evidence="5" type="ORF">IAR55_002570</name>
</gene>
<feature type="compositionally biased region" description="Basic and acidic residues" evidence="2">
    <location>
        <begin position="469"/>
        <end position="479"/>
    </location>
</feature>
<dbReference type="EMBL" id="JBCAWK010000004">
    <property type="protein sequence ID" value="KAK8861747.1"/>
    <property type="molecule type" value="Genomic_DNA"/>
</dbReference>
<comment type="caution">
    <text evidence="5">The sequence shown here is derived from an EMBL/GenBank/DDBJ whole genome shotgun (WGS) entry which is preliminary data.</text>
</comment>
<dbReference type="InterPro" id="IPR006767">
    <property type="entry name" value="Cwf19-like_C_dom-2"/>
</dbReference>
<protein>
    <recommendedName>
        <fullName evidence="7">Cell cycle control protein cwf19</fullName>
    </recommendedName>
</protein>
<dbReference type="AlphaFoldDB" id="A0AAW0Z1T9"/>
<dbReference type="RefSeq" id="XP_066804372.1">
    <property type="nucleotide sequence ID" value="XM_066945683.1"/>
</dbReference>
<evidence type="ECO:0000256" key="2">
    <source>
        <dbReference type="SAM" id="MobiDB-lite"/>
    </source>
</evidence>
<proteinExistence type="inferred from homology"/>
<dbReference type="Gene3D" id="3.30.428.10">
    <property type="entry name" value="HIT-like"/>
    <property type="match status" value="1"/>
</dbReference>
<feature type="compositionally biased region" description="Polar residues" evidence="2">
    <location>
        <begin position="422"/>
        <end position="437"/>
    </location>
</feature>
<evidence type="ECO:0000313" key="6">
    <source>
        <dbReference type="Proteomes" id="UP001388673"/>
    </source>
</evidence>
<feature type="domain" description="Cwf19-like C-terminal" evidence="4">
    <location>
        <begin position="632"/>
        <end position="755"/>
    </location>
</feature>
<dbReference type="GeneID" id="92179828"/>
<feature type="compositionally biased region" description="Polar residues" evidence="2">
    <location>
        <begin position="380"/>
        <end position="390"/>
    </location>
</feature>
<feature type="region of interest" description="Disordered" evidence="2">
    <location>
        <begin position="1"/>
        <end position="208"/>
    </location>
</feature>
<feature type="domain" description="Cwf19-like protein C-terminal" evidence="3">
    <location>
        <begin position="764"/>
        <end position="887"/>
    </location>
</feature>
<dbReference type="Proteomes" id="UP001388673">
    <property type="component" value="Unassembled WGS sequence"/>
</dbReference>
<evidence type="ECO:0008006" key="7">
    <source>
        <dbReference type="Google" id="ProtNLM"/>
    </source>
</evidence>
<dbReference type="GO" id="GO:0071014">
    <property type="term" value="C:post-mRNA release spliceosomal complex"/>
    <property type="evidence" value="ECO:0007669"/>
    <property type="project" value="TreeGrafter"/>
</dbReference>
<dbReference type="InterPro" id="IPR006768">
    <property type="entry name" value="Cwf19-like_C_dom-1"/>
</dbReference>
<feature type="region of interest" description="Disordered" evidence="2">
    <location>
        <begin position="290"/>
        <end position="437"/>
    </location>
</feature>
<feature type="region of interest" description="Disordered" evidence="2">
    <location>
        <begin position="519"/>
        <end position="549"/>
    </location>
</feature>
<comment type="similarity">
    <text evidence="1">Belongs to the CWF19 family.</text>
</comment>
<evidence type="ECO:0000259" key="4">
    <source>
        <dbReference type="Pfam" id="PF04677"/>
    </source>
</evidence>
<dbReference type="InterPro" id="IPR040194">
    <property type="entry name" value="Cwf19-like"/>
</dbReference>
<feature type="compositionally biased region" description="Polar residues" evidence="2">
    <location>
        <begin position="1"/>
        <end position="13"/>
    </location>
</feature>
<dbReference type="KEGG" id="kne:92179828"/>
<dbReference type="GO" id="GO:0000398">
    <property type="term" value="P:mRNA splicing, via spliceosome"/>
    <property type="evidence" value="ECO:0007669"/>
    <property type="project" value="TreeGrafter"/>
</dbReference>
<feature type="compositionally biased region" description="Basic and acidic residues" evidence="2">
    <location>
        <begin position="192"/>
        <end position="208"/>
    </location>
</feature>
<keyword evidence="6" id="KW-1185">Reference proteome</keyword>
<name>A0AAW0Z1T9_9TREE</name>
<feature type="compositionally biased region" description="Basic and acidic residues" evidence="2">
    <location>
        <begin position="56"/>
        <end position="66"/>
    </location>
</feature>
<evidence type="ECO:0000259" key="3">
    <source>
        <dbReference type="Pfam" id="PF04676"/>
    </source>
</evidence>
<dbReference type="Pfam" id="PF04676">
    <property type="entry name" value="CwfJ_C_2"/>
    <property type="match status" value="1"/>
</dbReference>
<sequence>MGESSHQTLAGSSSRRHRDKDKTDRSPSSSKHPPSSHHRSSKHDDGDKDRKHRRDKGREETEEERKERKRSKKDKMKRGDDFGDEDMWVEKTVDGTDAASKIPTSDALPLTSNPSHASTALPTKSAAGSQAQERDSWMLDPAEAPSSTVPVPTRDIPQSADSTAGMTEGYGDEQVSNRNLGGGMDFFSSMGTERKRKDPNEGKPDPSKLVVDKRFELNHQLLQGKSIDDYETKEKKVVPGGPGHQWRMMKLKRLYEQAGEQGREVEDVALERYGSLDDFNEALEERRILDEREARRKQRHGGGGSDGFSTPGAASSGMRTPDTGGSRRFMFANPATGGDLLGGGSRPNSRAGFRRPGDERDMQTPSGAGGRVDELRQRESGTPVSANKSSGVMPPKMSTPIPSVFTPTTLTRSGSGYPFTASEGNQNPDPTSSQPPMSLEQLNKFQARVIRAKLMDDPQAASLEEDYEAERSRAEKARSGDGSAGMWEGNGEGLQGQMGRTDGKGNRVEVQVLPTLDGRGRLYDVGTGGEADEEVMPGNKRKKPEKFETRDKEGNLLRYNADDDTQTLGELVRQERFSAGSKDQKNIDAEMATAIAGDAKFDDDLDYMDDNAEKLARRKMKTDALKRAFAINDYARTKKALDSCPFCYQDDRNPLTAIVALGTRTYLSCTMFEELVPGHCLIVPIQHHLSMLEMEDDDWDEVRNFMKCLMRMHHEKGQGVIFFETVLSFKHQKHTYIEAIPVPHSVYPDLPAYFRESILASEGEWTQHKKLIDFSTRPGGFRRMMVANLPYFMVQWDYKGEKGYGHVIEGVNESGSGNNANGGEEGEGDVGAAGQEGEFPRYFAQEVIGNVLGLEPRKWRRPRKMDLAMNKERARQLGEKFQPYNWTVGLSA</sequence>
<dbReference type="PANTHER" id="PTHR12072">
    <property type="entry name" value="CWF19, CELL CYCLE CONTROL PROTEIN"/>
    <property type="match status" value="1"/>
</dbReference>
<evidence type="ECO:0000256" key="1">
    <source>
        <dbReference type="ARBA" id="ARBA00006795"/>
    </source>
</evidence>
<feature type="region of interest" description="Disordered" evidence="2">
    <location>
        <begin position="461"/>
        <end position="503"/>
    </location>
</feature>
<dbReference type="SUPFAM" id="SSF54197">
    <property type="entry name" value="HIT-like"/>
    <property type="match status" value="1"/>
</dbReference>
<organism evidence="5 6">
    <name type="scientific">Kwoniella newhampshirensis</name>
    <dbReference type="NCBI Taxonomy" id="1651941"/>
    <lineage>
        <taxon>Eukaryota</taxon>
        <taxon>Fungi</taxon>
        <taxon>Dikarya</taxon>
        <taxon>Basidiomycota</taxon>
        <taxon>Agaricomycotina</taxon>
        <taxon>Tremellomycetes</taxon>
        <taxon>Tremellales</taxon>
        <taxon>Cryptococcaceae</taxon>
        <taxon>Kwoniella</taxon>
    </lineage>
</organism>
<reference evidence="5 6" key="1">
    <citation type="journal article" date="2024" name="bioRxiv">
        <title>Comparative genomics of Cryptococcus and Kwoniella reveals pathogenesis evolution and contrasting karyotype dynamics via intercentromeric recombination or chromosome fusion.</title>
        <authorList>
            <person name="Coelho M.A."/>
            <person name="David-Palma M."/>
            <person name="Shea T."/>
            <person name="Bowers K."/>
            <person name="McGinley-Smith S."/>
            <person name="Mohammad A.W."/>
            <person name="Gnirke A."/>
            <person name="Yurkov A.M."/>
            <person name="Nowrousian M."/>
            <person name="Sun S."/>
            <person name="Cuomo C.A."/>
            <person name="Heitman J."/>
        </authorList>
    </citation>
    <scope>NUCLEOTIDE SEQUENCE [LARGE SCALE GENOMIC DNA]</scope>
    <source>
        <strain evidence="5 6">CBS 13917</strain>
    </source>
</reference>
<feature type="compositionally biased region" description="Polar residues" evidence="2">
    <location>
        <begin position="110"/>
        <end position="131"/>
    </location>
</feature>
<feature type="compositionally biased region" description="Basic residues" evidence="2">
    <location>
        <begin position="67"/>
        <end position="76"/>
    </location>
</feature>
<dbReference type="Pfam" id="PF04677">
    <property type="entry name" value="CwfJ_C_1"/>
    <property type="match status" value="1"/>
</dbReference>
<evidence type="ECO:0000313" key="5">
    <source>
        <dbReference type="EMBL" id="KAK8861747.1"/>
    </source>
</evidence>